<dbReference type="CDD" id="cd00143">
    <property type="entry name" value="PP2Cc"/>
    <property type="match status" value="1"/>
</dbReference>
<dbReference type="KEGG" id="vgu:HYG85_00230"/>
<dbReference type="PROSITE" id="PS51746">
    <property type="entry name" value="PPM_2"/>
    <property type="match status" value="1"/>
</dbReference>
<sequence length="240" mass="26541">MKAIGKTHKGKIRNINQDSFYISNEKIGNLPNLYIIADGMGGHKAGEYASMCAVEEFVGYVKKNEYPHITDTFINGINYINEIIHNKSLADENFFGMGTTFIVCSVEDNKLFVANVGDSRLYLINNAINQITEDHSLVEEMIKSGKLSRGQSKNHPNKNIITRAVGADETVKCDIFTLNITSEEFILMCSDGLTNMLEDDTILQVVGSDKKLDEKLDELIELALNNGGTDNIAAVLIKGE</sequence>
<dbReference type="SMART" id="SM00332">
    <property type="entry name" value="PP2Cc"/>
    <property type="match status" value="1"/>
</dbReference>
<name>A0A8J8SAJ0_9FIRM</name>
<dbReference type="InterPro" id="IPR015655">
    <property type="entry name" value="PP2C"/>
</dbReference>
<protein>
    <submittedName>
        <fullName evidence="2">Stp1/IreP family PP2C-type Ser/Thr phosphatase</fullName>
    </submittedName>
</protein>
<dbReference type="SMART" id="SM00331">
    <property type="entry name" value="PP2C_SIG"/>
    <property type="match status" value="1"/>
</dbReference>
<evidence type="ECO:0000313" key="3">
    <source>
        <dbReference type="Proteomes" id="UP000677305"/>
    </source>
</evidence>
<dbReference type="Proteomes" id="UP000677305">
    <property type="component" value="Chromosome"/>
</dbReference>
<gene>
    <name evidence="2" type="ORF">HYG85_00230</name>
</gene>
<dbReference type="Pfam" id="PF13672">
    <property type="entry name" value="PP2C_2"/>
    <property type="match status" value="1"/>
</dbReference>
<keyword evidence="3" id="KW-1185">Reference proteome</keyword>
<dbReference type="InterPro" id="IPR036457">
    <property type="entry name" value="PPM-type-like_dom_sf"/>
</dbReference>
<dbReference type="SUPFAM" id="SSF81606">
    <property type="entry name" value="PP2C-like"/>
    <property type="match status" value="1"/>
</dbReference>
<dbReference type="PANTHER" id="PTHR47992">
    <property type="entry name" value="PROTEIN PHOSPHATASE"/>
    <property type="match status" value="1"/>
</dbReference>
<organism evidence="2 3">
    <name type="scientific">Vallitalea guaymasensis</name>
    <dbReference type="NCBI Taxonomy" id="1185412"/>
    <lineage>
        <taxon>Bacteria</taxon>
        <taxon>Bacillati</taxon>
        <taxon>Bacillota</taxon>
        <taxon>Clostridia</taxon>
        <taxon>Lachnospirales</taxon>
        <taxon>Vallitaleaceae</taxon>
        <taxon>Vallitalea</taxon>
    </lineage>
</organism>
<dbReference type="Gene3D" id="3.60.40.10">
    <property type="entry name" value="PPM-type phosphatase domain"/>
    <property type="match status" value="1"/>
</dbReference>
<dbReference type="EMBL" id="CP058561">
    <property type="protein sequence ID" value="QUH27430.1"/>
    <property type="molecule type" value="Genomic_DNA"/>
</dbReference>
<evidence type="ECO:0000313" key="2">
    <source>
        <dbReference type="EMBL" id="QUH27430.1"/>
    </source>
</evidence>
<dbReference type="NCBIfam" id="NF033484">
    <property type="entry name" value="Stp1_PP2C_phos"/>
    <property type="match status" value="1"/>
</dbReference>
<dbReference type="InterPro" id="IPR001932">
    <property type="entry name" value="PPM-type_phosphatase-like_dom"/>
</dbReference>
<dbReference type="GO" id="GO:0004722">
    <property type="term" value="F:protein serine/threonine phosphatase activity"/>
    <property type="evidence" value="ECO:0007669"/>
    <property type="project" value="InterPro"/>
</dbReference>
<accession>A0A8J8SAJ0</accession>
<proteinExistence type="predicted"/>
<reference evidence="2 3" key="1">
    <citation type="submission" date="2020-07" db="EMBL/GenBank/DDBJ databases">
        <title>Vallitalea guaymasensis genome.</title>
        <authorList>
            <person name="Postec A."/>
        </authorList>
    </citation>
    <scope>NUCLEOTIDE SEQUENCE [LARGE SCALE GENOMIC DNA]</scope>
    <source>
        <strain evidence="2 3">Ra1766G1</strain>
    </source>
</reference>
<feature type="domain" description="PPM-type phosphatase" evidence="1">
    <location>
        <begin position="3"/>
        <end position="239"/>
    </location>
</feature>
<evidence type="ECO:0000259" key="1">
    <source>
        <dbReference type="PROSITE" id="PS51746"/>
    </source>
</evidence>
<dbReference type="AlphaFoldDB" id="A0A8J8SAJ0"/>
<dbReference type="RefSeq" id="WP_212691809.1">
    <property type="nucleotide sequence ID" value="NZ_CP058561.1"/>
</dbReference>